<dbReference type="EMBL" id="QRDW01000015">
    <property type="protein sequence ID" value="RED44296.1"/>
    <property type="molecule type" value="Genomic_DNA"/>
</dbReference>
<accession>A0A3D9H5Q9</accession>
<evidence type="ECO:0000256" key="13">
    <source>
        <dbReference type="ARBA" id="ARBA00047838"/>
    </source>
</evidence>
<dbReference type="SUPFAM" id="SSF51366">
    <property type="entry name" value="Ribulose-phoshate binding barrel"/>
    <property type="match status" value="1"/>
</dbReference>
<evidence type="ECO:0000313" key="15">
    <source>
        <dbReference type="EMBL" id="RED44296.1"/>
    </source>
</evidence>
<comment type="similarity">
    <text evidence="2 14">Belongs to the HisA/HisF family.</text>
</comment>
<evidence type="ECO:0000256" key="9">
    <source>
        <dbReference type="ARBA" id="ARBA00025475"/>
    </source>
</evidence>
<dbReference type="UniPathway" id="UPA00031">
    <property type="reaction ID" value="UER00010"/>
</dbReference>
<evidence type="ECO:0000256" key="1">
    <source>
        <dbReference type="ARBA" id="ARBA00005091"/>
    </source>
</evidence>
<dbReference type="OrthoDB" id="9781903at2"/>
<dbReference type="InterPro" id="IPR013785">
    <property type="entry name" value="Aldolase_TIM"/>
</dbReference>
<evidence type="ECO:0000256" key="2">
    <source>
        <dbReference type="ARBA" id="ARBA00009667"/>
    </source>
</evidence>
<name>A0A3D9H5Q9_9PROT</name>
<sequence>MKKNRLIPVLLLKDGYIVQSKLFAKHQDLGNPVTSVQRLSAWASDELIYLDISRGGKYRSDRDDKKQRGLNTPLEVLEEISKVCFMPLTFGGRIRSLQDIEDRLKRGADKISINTQALREPEFITQAAKEFGSQCIVVSIDVKKVDGDHVVMTGYGQETTSLKPLDWAKQVESLGAGEILLNSIDHDGMRMGYDLPVLDLVSTNVQVPVIALGGVGDWWDFGDALDETNVDAVAAANIFHYYDQSVHVAKKYLHDNGYNVRPPDLISA</sequence>
<dbReference type="InterPro" id="IPR006062">
    <property type="entry name" value="His_biosynth"/>
</dbReference>
<evidence type="ECO:0000256" key="14">
    <source>
        <dbReference type="RuleBase" id="RU003657"/>
    </source>
</evidence>
<reference evidence="15 16" key="1">
    <citation type="submission" date="2018-07" db="EMBL/GenBank/DDBJ databases">
        <title>Genomic Encyclopedia of Type Strains, Phase III (KMG-III): the genomes of soil and plant-associated and newly described type strains.</title>
        <authorList>
            <person name="Whitman W."/>
        </authorList>
    </citation>
    <scope>NUCLEOTIDE SEQUENCE [LARGE SCALE GENOMIC DNA]</scope>
    <source>
        <strain evidence="15 16">CECT 8488</strain>
    </source>
</reference>
<evidence type="ECO:0000256" key="7">
    <source>
        <dbReference type="ARBA" id="ARBA00023102"/>
    </source>
</evidence>
<comment type="catalytic activity">
    <reaction evidence="13">
        <text>5-[(5-phospho-1-deoxy-D-ribulos-1-ylimino)methylamino]-1-(5-phospho-beta-D-ribosyl)imidazole-4-carboxamide + L-glutamine = D-erythro-1-(imidazol-4-yl)glycerol 3-phosphate + 5-amino-1-(5-phospho-beta-D-ribosyl)imidazole-4-carboxamide + L-glutamate + H(+)</text>
        <dbReference type="Rhea" id="RHEA:24793"/>
        <dbReference type="ChEBI" id="CHEBI:15378"/>
        <dbReference type="ChEBI" id="CHEBI:29985"/>
        <dbReference type="ChEBI" id="CHEBI:58278"/>
        <dbReference type="ChEBI" id="CHEBI:58359"/>
        <dbReference type="ChEBI" id="CHEBI:58475"/>
        <dbReference type="ChEBI" id="CHEBI:58525"/>
        <dbReference type="EC" id="4.3.2.10"/>
    </reaction>
</comment>
<keyword evidence="6 14" id="KW-0028">Amino-acid biosynthesis</keyword>
<dbReference type="Pfam" id="PF00977">
    <property type="entry name" value="His_biosynth"/>
    <property type="match status" value="1"/>
</dbReference>
<dbReference type="GO" id="GO:0000105">
    <property type="term" value="P:L-histidine biosynthetic process"/>
    <property type="evidence" value="ECO:0007669"/>
    <property type="project" value="UniProtKB-UniPathway"/>
</dbReference>
<dbReference type="AlphaFoldDB" id="A0A3D9H5Q9"/>
<keyword evidence="8" id="KW-0456">Lyase</keyword>
<evidence type="ECO:0000256" key="6">
    <source>
        <dbReference type="ARBA" id="ARBA00022605"/>
    </source>
</evidence>
<evidence type="ECO:0000256" key="8">
    <source>
        <dbReference type="ARBA" id="ARBA00023239"/>
    </source>
</evidence>
<dbReference type="EC" id="4.3.2.10" evidence="4"/>
<dbReference type="Proteomes" id="UP000256845">
    <property type="component" value="Unassembled WGS sequence"/>
</dbReference>
<dbReference type="PANTHER" id="PTHR21235:SF2">
    <property type="entry name" value="IMIDAZOLE GLYCEROL PHOSPHATE SYNTHASE HISHF"/>
    <property type="match status" value="1"/>
</dbReference>
<comment type="caution">
    <text evidence="15">The sequence shown here is derived from an EMBL/GenBank/DDBJ whole genome shotgun (WGS) entry which is preliminary data.</text>
</comment>
<evidence type="ECO:0000256" key="11">
    <source>
        <dbReference type="ARBA" id="ARBA00031409"/>
    </source>
</evidence>
<dbReference type="Gene3D" id="3.20.20.70">
    <property type="entry name" value="Aldolase class I"/>
    <property type="match status" value="1"/>
</dbReference>
<dbReference type="PANTHER" id="PTHR21235">
    <property type="entry name" value="IMIDAZOLE GLYCEROL PHOSPHATE SYNTHASE SUBUNIT HISF/H IGP SYNTHASE SUBUNIT HISF/H"/>
    <property type="match status" value="1"/>
</dbReference>
<keyword evidence="7 14" id="KW-0368">Histidine biosynthesis</keyword>
<evidence type="ECO:0000256" key="10">
    <source>
        <dbReference type="ARBA" id="ARBA00030264"/>
    </source>
</evidence>
<comment type="subunit">
    <text evidence="3">Heterodimer of HisH and HisF.</text>
</comment>
<evidence type="ECO:0000256" key="4">
    <source>
        <dbReference type="ARBA" id="ARBA00012809"/>
    </source>
</evidence>
<dbReference type="CDD" id="cd04731">
    <property type="entry name" value="HisF"/>
    <property type="match status" value="1"/>
</dbReference>
<comment type="pathway">
    <text evidence="1">Amino-acid biosynthesis; L-histidine biosynthesis; L-histidine from 5-phospho-alpha-D-ribose 1-diphosphate: step 5/9.</text>
</comment>
<comment type="function">
    <text evidence="9">IGPS catalyzes the conversion of PRFAR and glutamine to IGP, AICAR and glutamate. The HisF subunit catalyzes the cyclization activity that produces IGP and AICAR from PRFAR using the ammonia provided by the HisH subunit.</text>
</comment>
<evidence type="ECO:0000313" key="16">
    <source>
        <dbReference type="Proteomes" id="UP000256845"/>
    </source>
</evidence>
<evidence type="ECO:0000256" key="5">
    <source>
        <dbReference type="ARBA" id="ARBA00016318"/>
    </source>
</evidence>
<evidence type="ECO:0000256" key="12">
    <source>
        <dbReference type="ARBA" id="ARBA00032401"/>
    </source>
</evidence>
<dbReference type="GO" id="GO:0000107">
    <property type="term" value="F:imidazoleglycerol-phosphate synthase activity"/>
    <property type="evidence" value="ECO:0007669"/>
    <property type="project" value="InterPro"/>
</dbReference>
<dbReference type="InterPro" id="IPR011060">
    <property type="entry name" value="RibuloseP-bd_barrel"/>
</dbReference>
<dbReference type="GO" id="GO:0016829">
    <property type="term" value="F:lyase activity"/>
    <property type="evidence" value="ECO:0007669"/>
    <property type="project" value="UniProtKB-KW"/>
</dbReference>
<gene>
    <name evidence="15" type="ORF">DFP90_11549</name>
</gene>
<organism evidence="15 16">
    <name type="scientific">Aestuariispira insulae</name>
    <dbReference type="NCBI Taxonomy" id="1461337"/>
    <lineage>
        <taxon>Bacteria</taxon>
        <taxon>Pseudomonadati</taxon>
        <taxon>Pseudomonadota</taxon>
        <taxon>Alphaproteobacteria</taxon>
        <taxon>Rhodospirillales</taxon>
        <taxon>Kiloniellaceae</taxon>
        <taxon>Aestuariispira</taxon>
    </lineage>
</organism>
<proteinExistence type="inferred from homology"/>
<dbReference type="InterPro" id="IPR050064">
    <property type="entry name" value="IGPS_HisA/HisF"/>
</dbReference>
<dbReference type="RefSeq" id="WP_115939145.1">
    <property type="nucleotide sequence ID" value="NZ_QRDW01000015.1"/>
</dbReference>
<evidence type="ECO:0000256" key="3">
    <source>
        <dbReference type="ARBA" id="ARBA00011152"/>
    </source>
</evidence>
<protein>
    <recommendedName>
        <fullName evidence="5">Imidazole glycerol phosphate synthase subunit HisF</fullName>
        <ecNumber evidence="4">4.3.2.10</ecNumber>
    </recommendedName>
    <alternativeName>
        <fullName evidence="10">IGP synthase cyclase subunit</fullName>
    </alternativeName>
    <alternativeName>
        <fullName evidence="11">IGP synthase subunit HisF</fullName>
    </alternativeName>
    <alternativeName>
        <fullName evidence="12">ImGP synthase subunit HisF</fullName>
    </alternativeName>
</protein>
<dbReference type="InterPro" id="IPR004651">
    <property type="entry name" value="HisF"/>
</dbReference>
<keyword evidence="16" id="KW-1185">Reference proteome</keyword>